<dbReference type="STRING" id="104663.SAMN04488121_103508"/>
<dbReference type="Pfam" id="PF13568">
    <property type="entry name" value="OMP_b-brl_2"/>
    <property type="match status" value="1"/>
</dbReference>
<dbReference type="RefSeq" id="WP_089833105.1">
    <property type="nucleotide sequence ID" value="NZ_FNBN01000003.1"/>
</dbReference>
<organism evidence="3 4">
    <name type="scientific">Chitinophaga filiformis</name>
    <name type="common">Myxococcus filiformis</name>
    <name type="synonym">Flexibacter filiformis</name>
    <dbReference type="NCBI Taxonomy" id="104663"/>
    <lineage>
        <taxon>Bacteria</taxon>
        <taxon>Pseudomonadati</taxon>
        <taxon>Bacteroidota</taxon>
        <taxon>Chitinophagia</taxon>
        <taxon>Chitinophagales</taxon>
        <taxon>Chitinophagaceae</taxon>
        <taxon>Chitinophaga</taxon>
    </lineage>
</organism>
<feature type="chain" id="PRO_5011655105" evidence="1">
    <location>
        <begin position="20"/>
        <end position="228"/>
    </location>
</feature>
<accession>A0A1G7RKW4</accession>
<dbReference type="InterPro" id="IPR025665">
    <property type="entry name" value="Beta-barrel_OMP_2"/>
</dbReference>
<keyword evidence="1" id="KW-0732">Signal</keyword>
<evidence type="ECO:0000313" key="3">
    <source>
        <dbReference type="EMBL" id="SDG11345.1"/>
    </source>
</evidence>
<protein>
    <submittedName>
        <fullName evidence="3">Outer membrane protein beta-barrel domain-containing protein</fullName>
    </submittedName>
</protein>
<dbReference type="AlphaFoldDB" id="A0A1G7RKW4"/>
<name>A0A1G7RKW4_CHIFI</name>
<dbReference type="Proteomes" id="UP000199045">
    <property type="component" value="Unassembled WGS sequence"/>
</dbReference>
<dbReference type="EMBL" id="FNBN01000003">
    <property type="protein sequence ID" value="SDG11345.1"/>
    <property type="molecule type" value="Genomic_DNA"/>
</dbReference>
<feature type="signal peptide" evidence="1">
    <location>
        <begin position="1"/>
        <end position="19"/>
    </location>
</feature>
<evidence type="ECO:0000313" key="4">
    <source>
        <dbReference type="Proteomes" id="UP000199045"/>
    </source>
</evidence>
<evidence type="ECO:0000256" key="1">
    <source>
        <dbReference type="SAM" id="SignalP"/>
    </source>
</evidence>
<reference evidence="3 4" key="1">
    <citation type="submission" date="2016-10" db="EMBL/GenBank/DDBJ databases">
        <authorList>
            <person name="de Groot N.N."/>
        </authorList>
    </citation>
    <scope>NUCLEOTIDE SEQUENCE [LARGE SCALE GENOMIC DNA]</scope>
    <source>
        <strain evidence="3 4">DSM 527</strain>
    </source>
</reference>
<feature type="domain" description="Outer membrane protein beta-barrel" evidence="2">
    <location>
        <begin position="18"/>
        <end position="202"/>
    </location>
</feature>
<sequence>MKKIILLALLAVSIMPAFAQTSIGVIGGYNLSSITPKLYGYDVTSRSGWRAGLIADRRLWSKFYLQPQLVLNKKGYNYAFYNSETGISGKTERQLLYAELQAIMLFKQQFHGGKLFAGAGAYIGRGIDGSERSKNHYELNGSPVTSTTHYDVKYRNNEPEYIPGSEVKRYVKPYDAGLNFLAGYELKNGLFFNATYSLGLTELGHWGGWNSRNTYWGLSVGCFLKKFS</sequence>
<gene>
    <name evidence="3" type="ORF">SAMN04488121_103508</name>
</gene>
<proteinExistence type="predicted"/>
<evidence type="ECO:0000259" key="2">
    <source>
        <dbReference type="Pfam" id="PF13568"/>
    </source>
</evidence>
<dbReference type="OrthoDB" id="947434at2"/>